<dbReference type="InterPro" id="IPR002646">
    <property type="entry name" value="PolA_pol_head_dom"/>
</dbReference>
<dbReference type="Proteomes" id="UP001140453">
    <property type="component" value="Unassembled WGS sequence"/>
</dbReference>
<dbReference type="Gene3D" id="3.30.460.10">
    <property type="entry name" value="Beta Polymerase, domain 2"/>
    <property type="match status" value="1"/>
</dbReference>
<reference evidence="6" key="1">
    <citation type="submission" date="2022-10" db="EMBL/GenBank/DDBJ databases">
        <title>Tapping the CABI collections for fungal endophytes: first genome assemblies for Collariella, Neodidymelliopsis, Ascochyta clinopodiicola, Didymella pomorum, Didymosphaeria variabile, Neocosmospora piperis and Neocucurbitaria cava.</title>
        <authorList>
            <person name="Hill R."/>
        </authorList>
    </citation>
    <scope>NUCLEOTIDE SEQUENCE</scope>
    <source>
        <strain evidence="6">IMI 355082</strain>
    </source>
</reference>
<evidence type="ECO:0000259" key="5">
    <source>
        <dbReference type="Pfam" id="PF01743"/>
    </source>
</evidence>
<dbReference type="GO" id="GO:0052929">
    <property type="term" value="F:ATP:3'-cytidine-cytidine-tRNA adenylyltransferase activity"/>
    <property type="evidence" value="ECO:0007669"/>
    <property type="project" value="TreeGrafter"/>
</dbReference>
<evidence type="ECO:0000256" key="1">
    <source>
        <dbReference type="ARBA" id="ARBA00007265"/>
    </source>
</evidence>
<keyword evidence="2 4" id="KW-0808">Transferase</keyword>
<dbReference type="PANTHER" id="PTHR13734:SF5">
    <property type="entry name" value="CCA TRNA NUCLEOTIDYLTRANSFERASE, MITOCHONDRIAL"/>
    <property type="match status" value="1"/>
</dbReference>
<name>A0A9W9CY70_9PEZI</name>
<evidence type="ECO:0000256" key="2">
    <source>
        <dbReference type="ARBA" id="ARBA00022679"/>
    </source>
</evidence>
<dbReference type="SUPFAM" id="SSF81891">
    <property type="entry name" value="Poly A polymerase C-terminal region-like"/>
    <property type="match status" value="1"/>
</dbReference>
<dbReference type="AlphaFoldDB" id="A0A9W9CY70"/>
<keyword evidence="6" id="KW-0548">Nucleotidyltransferase</keyword>
<organism evidence="6 7">
    <name type="scientific">Gnomoniopsis smithogilvyi</name>
    <dbReference type="NCBI Taxonomy" id="1191159"/>
    <lineage>
        <taxon>Eukaryota</taxon>
        <taxon>Fungi</taxon>
        <taxon>Dikarya</taxon>
        <taxon>Ascomycota</taxon>
        <taxon>Pezizomycotina</taxon>
        <taxon>Sordariomycetes</taxon>
        <taxon>Sordariomycetidae</taxon>
        <taxon>Diaporthales</taxon>
        <taxon>Gnomoniaceae</taxon>
        <taxon>Gnomoniopsis</taxon>
    </lineage>
</organism>
<feature type="domain" description="Poly A polymerase head" evidence="5">
    <location>
        <begin position="55"/>
        <end position="208"/>
    </location>
</feature>
<dbReference type="EMBL" id="JAPEVB010000003">
    <property type="protein sequence ID" value="KAJ4391866.1"/>
    <property type="molecule type" value="Genomic_DNA"/>
</dbReference>
<dbReference type="Gene3D" id="1.10.3090.10">
    <property type="entry name" value="cca-adding enzyme, domain 2"/>
    <property type="match status" value="1"/>
</dbReference>
<keyword evidence="7" id="KW-1185">Reference proteome</keyword>
<dbReference type="GO" id="GO:0001680">
    <property type="term" value="P:tRNA 3'-terminal CCA addition"/>
    <property type="evidence" value="ECO:0007669"/>
    <property type="project" value="TreeGrafter"/>
</dbReference>
<accession>A0A9W9CY70</accession>
<sequence length="553" mass="62484">MQPENDRNGLGRTGDQAAPRFARLQPAEVLLRELLLDCRDDILSCQQPIVPHLEMYIVGGWVRDHLLGIPSSDVDVALSSMTGVEFSRTLNVFADKHHGKYQQRAKENGIEYVKPAHFTVVDQNPAMSKKLDTAVGKAFGLEVDLVNLRKEVYDDEDSRKPTMTFGTAAEDAFRRDATVNALFVDLETLEVHDFTGQGLADLEKRIMRTPLEPRQTFLDDPLRVLRLIRIGCKLDFSIAEEALSSMKQEEIHRALDRKVKRERLSIELVRMMELPHPESSLHVIFESNLFATVFLSDTSSLALAMKRVLPEVHGQPWPPTWPRAYKMLANILENDEDMLKGLVVAEQEATHSWDEAKARLWLMAVYAPIAHCQQHGVPLKTAREEIKHAINLTSRTADLLALCLSNLRSIDETVSRTALSERPTRSSIGMAIREWGKSWRQQVLFSLVASLVFDPAHSDQGQHMISRRYEDFVAFVDAEDLWDADSTKPLLDGREAMKILGVGKGGKFIKAVIDEIVAFQFDNPGCHVEQVKYWAIRQRDRWISNGGLSTSAD</sequence>
<comment type="caution">
    <text evidence="6">The sequence shown here is derived from an EMBL/GenBank/DDBJ whole genome shotgun (WGS) entry which is preliminary data.</text>
</comment>
<evidence type="ECO:0000256" key="3">
    <source>
        <dbReference type="ARBA" id="ARBA00022884"/>
    </source>
</evidence>
<dbReference type="EC" id="2.7.7.72" evidence="6"/>
<dbReference type="GO" id="GO:0052927">
    <property type="term" value="F:CC tRNA cytidylyltransferase activity"/>
    <property type="evidence" value="ECO:0007669"/>
    <property type="project" value="TreeGrafter"/>
</dbReference>
<dbReference type="PANTHER" id="PTHR13734">
    <property type="entry name" value="TRNA-NUCLEOTIDYLTRANSFERASE"/>
    <property type="match status" value="1"/>
</dbReference>
<dbReference type="CDD" id="cd05398">
    <property type="entry name" value="NT_ClassII-CCAase"/>
    <property type="match status" value="1"/>
</dbReference>
<proteinExistence type="inferred from homology"/>
<dbReference type="InterPro" id="IPR043519">
    <property type="entry name" value="NT_sf"/>
</dbReference>
<gene>
    <name evidence="6" type="primary">CCA1_1</name>
    <name evidence="6" type="ORF">N0V93_005486</name>
</gene>
<dbReference type="SUPFAM" id="SSF81301">
    <property type="entry name" value="Nucleotidyltransferase"/>
    <property type="match status" value="1"/>
</dbReference>
<comment type="similarity">
    <text evidence="1 4">Belongs to the tRNA nucleotidyltransferase/poly(A) polymerase family.</text>
</comment>
<keyword evidence="3 4" id="KW-0694">RNA-binding</keyword>
<dbReference type="GO" id="GO:0003723">
    <property type="term" value="F:RNA binding"/>
    <property type="evidence" value="ECO:0007669"/>
    <property type="project" value="UniProtKB-KW"/>
</dbReference>
<dbReference type="Pfam" id="PF01743">
    <property type="entry name" value="PolyA_pol"/>
    <property type="match status" value="1"/>
</dbReference>
<dbReference type="OrthoDB" id="445712at2759"/>
<evidence type="ECO:0000313" key="6">
    <source>
        <dbReference type="EMBL" id="KAJ4391866.1"/>
    </source>
</evidence>
<evidence type="ECO:0000256" key="4">
    <source>
        <dbReference type="RuleBase" id="RU003953"/>
    </source>
</evidence>
<dbReference type="GO" id="GO:0004810">
    <property type="term" value="F:CCA tRNA nucleotidyltransferase activity"/>
    <property type="evidence" value="ECO:0007669"/>
    <property type="project" value="UniProtKB-EC"/>
</dbReference>
<evidence type="ECO:0000313" key="7">
    <source>
        <dbReference type="Proteomes" id="UP001140453"/>
    </source>
</evidence>
<protein>
    <submittedName>
        <fullName evidence="6">CCA tRNA nucleotidyltransferase, mitochondrial</fullName>
        <ecNumber evidence="6">2.7.7.72</ecNumber>
    </submittedName>
</protein>